<dbReference type="Proteomes" id="UP000029452">
    <property type="component" value="Unassembled WGS sequence"/>
</dbReference>
<reference evidence="1 2" key="1">
    <citation type="submission" date="2014-06" db="EMBL/GenBank/DDBJ databases">
        <title>Draft genome sequence of iron oxidizing acidophile Leptospirillum ferriphilum DSM14647.</title>
        <authorList>
            <person name="Cardenas J.P."/>
            <person name="Lazcano M."/>
            <person name="Ossandon F.J."/>
            <person name="Corbett M."/>
            <person name="Holmes D.S."/>
            <person name="Watkin E."/>
        </authorList>
    </citation>
    <scope>NUCLEOTIDE SEQUENCE [LARGE SCALE GENOMIC DNA]</scope>
    <source>
        <strain evidence="1 2">DSM 14647</strain>
    </source>
</reference>
<organism evidence="1 2">
    <name type="scientific">Leptospirillum ferriphilum</name>
    <dbReference type="NCBI Taxonomy" id="178606"/>
    <lineage>
        <taxon>Bacteria</taxon>
        <taxon>Pseudomonadati</taxon>
        <taxon>Nitrospirota</taxon>
        <taxon>Nitrospiria</taxon>
        <taxon>Nitrospirales</taxon>
        <taxon>Nitrospiraceae</taxon>
        <taxon>Leptospirillum</taxon>
    </lineage>
</organism>
<comment type="caution">
    <text evidence="1">The sequence shown here is derived from an EMBL/GenBank/DDBJ whole genome shotgun (WGS) entry which is preliminary data.</text>
</comment>
<proteinExistence type="predicted"/>
<protein>
    <submittedName>
        <fullName evidence="1">Uncharacterized protein</fullName>
    </submittedName>
</protein>
<accession>A0A094X5A3</accession>
<gene>
    <name evidence="1" type="ORF">LptCag_1449</name>
</gene>
<dbReference type="AlphaFoldDB" id="A0A094X5A3"/>
<evidence type="ECO:0000313" key="1">
    <source>
        <dbReference type="EMBL" id="KGA93739.1"/>
    </source>
</evidence>
<dbReference type="EMBL" id="JPGK01000005">
    <property type="protein sequence ID" value="KGA93739.1"/>
    <property type="molecule type" value="Genomic_DNA"/>
</dbReference>
<evidence type="ECO:0000313" key="2">
    <source>
        <dbReference type="Proteomes" id="UP000029452"/>
    </source>
</evidence>
<dbReference type="PATRIC" id="fig|178606.4.peg.1452"/>
<sequence length="40" mass="4505">MYINGMYLVGMTDVSDIYSVTTEIPLIDQEDSGLFIMETV</sequence>
<name>A0A094X5A3_9BACT</name>